<organism evidence="4 6">
    <name type="scientific">Ensifer adhaerens</name>
    <name type="common">Sinorhizobium morelense</name>
    <dbReference type="NCBI Taxonomy" id="106592"/>
    <lineage>
        <taxon>Bacteria</taxon>
        <taxon>Pseudomonadati</taxon>
        <taxon>Pseudomonadota</taxon>
        <taxon>Alphaproteobacteria</taxon>
        <taxon>Hyphomicrobiales</taxon>
        <taxon>Rhizobiaceae</taxon>
        <taxon>Sinorhizobium/Ensifer group</taxon>
        <taxon>Ensifer</taxon>
    </lineage>
</organism>
<dbReference type="RefSeq" id="WP_034800331.1">
    <property type="nucleotide sequence ID" value="NZ_CP015882.1"/>
</dbReference>
<evidence type="ECO:0000313" key="6">
    <source>
        <dbReference type="Proteomes" id="UP001055460"/>
    </source>
</evidence>
<dbReference type="InterPro" id="IPR000182">
    <property type="entry name" value="GNAT_dom"/>
</dbReference>
<dbReference type="PANTHER" id="PTHR43877">
    <property type="entry name" value="AMINOALKYLPHOSPHONATE N-ACETYLTRANSFERASE-RELATED-RELATED"/>
    <property type="match status" value="1"/>
</dbReference>
<accession>A0A9Q8YI47</accession>
<reference evidence="5 7" key="2">
    <citation type="submission" date="2023-03" db="EMBL/GenBank/DDBJ databases">
        <title>Comparative genome and transcriptome analysis combination mining strategies for increasing vitamin B12 production of Ensifer adhaerens strain.</title>
        <authorList>
            <person name="Yongheng L."/>
        </authorList>
    </citation>
    <scope>NUCLEOTIDE SEQUENCE [LARGE SCALE GENOMIC DNA]</scope>
    <source>
        <strain evidence="5 7">Casida A-T305</strain>
        <plasmid evidence="5 7">unnamedB</plasmid>
    </source>
</reference>
<protein>
    <submittedName>
        <fullName evidence="4">GNAT family N-acetyltransferase</fullName>
    </submittedName>
</protein>
<dbReference type="Proteomes" id="UP001055460">
    <property type="component" value="Plasmid pB"/>
</dbReference>
<evidence type="ECO:0000313" key="4">
    <source>
        <dbReference type="EMBL" id="USJ27934.1"/>
    </source>
</evidence>
<keyword evidence="1" id="KW-0808">Transferase</keyword>
<proteinExistence type="predicted"/>
<keyword evidence="4" id="KW-0614">Plasmid</keyword>
<reference evidence="4" key="1">
    <citation type="submission" date="2022-06" db="EMBL/GenBank/DDBJ databases">
        <title>Physiological and biochemical characterization and genomic elucidation of a strain of the genus Ensifer adhaerens M8 that combines arsenic oxidation and chromium reduction.</title>
        <authorList>
            <person name="Li X."/>
            <person name="Yu c."/>
        </authorList>
    </citation>
    <scope>NUCLEOTIDE SEQUENCE</scope>
    <source>
        <strain evidence="4">M8</strain>
        <plasmid evidence="4">pB</plasmid>
    </source>
</reference>
<evidence type="ECO:0000256" key="1">
    <source>
        <dbReference type="ARBA" id="ARBA00022679"/>
    </source>
</evidence>
<sequence length="162" mass="17667">MLSTITIKAARDEDVPVLGKYGADLMALHHQWDPERFIPTGTGTEASYARWLGSQLEKSEVVVLAAEQDEMIVGYAYASVEGHDYMALRGPAGVIHDLFVEPEKRSQGIGRMLLEAAVAALKERGANLIVLSTAHRNEAAQRLFAAAGFRPTMVEMTLDVKA</sequence>
<evidence type="ECO:0000313" key="7">
    <source>
        <dbReference type="Proteomes" id="UP001214094"/>
    </source>
</evidence>
<dbReference type="PROSITE" id="PS51186">
    <property type="entry name" value="GNAT"/>
    <property type="match status" value="1"/>
</dbReference>
<dbReference type="AlphaFoldDB" id="A0A9Q8YI47"/>
<dbReference type="PANTHER" id="PTHR43877:SF1">
    <property type="entry name" value="ACETYLTRANSFERASE"/>
    <property type="match status" value="1"/>
</dbReference>
<keyword evidence="7" id="KW-1185">Reference proteome</keyword>
<evidence type="ECO:0000256" key="2">
    <source>
        <dbReference type="ARBA" id="ARBA00023315"/>
    </source>
</evidence>
<dbReference type="InterPro" id="IPR016181">
    <property type="entry name" value="Acyl_CoA_acyltransferase"/>
</dbReference>
<dbReference type="KEGG" id="eah:FA04_33195"/>
<dbReference type="EMBL" id="CP121310">
    <property type="protein sequence ID" value="WFP94748.1"/>
    <property type="molecule type" value="Genomic_DNA"/>
</dbReference>
<name>A0A9Q8YI47_ENSAD</name>
<dbReference type="GeneID" id="29522275"/>
<dbReference type="Pfam" id="PF00583">
    <property type="entry name" value="Acetyltransf_1"/>
    <property type="match status" value="1"/>
</dbReference>
<evidence type="ECO:0000313" key="5">
    <source>
        <dbReference type="EMBL" id="WFP94748.1"/>
    </source>
</evidence>
<dbReference type="Gene3D" id="3.40.630.30">
    <property type="match status" value="1"/>
</dbReference>
<gene>
    <name evidence="4" type="ORF">NE863_29110</name>
    <name evidence="5" type="ORF">P4B07_33715</name>
</gene>
<dbReference type="GO" id="GO:0016747">
    <property type="term" value="F:acyltransferase activity, transferring groups other than amino-acyl groups"/>
    <property type="evidence" value="ECO:0007669"/>
    <property type="project" value="InterPro"/>
</dbReference>
<geneLocation type="plasmid" evidence="4 6">
    <name>pB</name>
</geneLocation>
<evidence type="ECO:0000259" key="3">
    <source>
        <dbReference type="PROSITE" id="PS51186"/>
    </source>
</evidence>
<keyword evidence="2" id="KW-0012">Acyltransferase</keyword>
<dbReference type="CDD" id="cd04301">
    <property type="entry name" value="NAT_SF"/>
    <property type="match status" value="1"/>
</dbReference>
<geneLocation type="plasmid" evidence="5 7">
    <name>unnamedB</name>
</geneLocation>
<dbReference type="InterPro" id="IPR050832">
    <property type="entry name" value="Bact_Acetyltransf"/>
</dbReference>
<feature type="domain" description="N-acetyltransferase" evidence="3">
    <location>
        <begin position="5"/>
        <end position="162"/>
    </location>
</feature>
<dbReference type="EMBL" id="CP098809">
    <property type="protein sequence ID" value="USJ27934.1"/>
    <property type="molecule type" value="Genomic_DNA"/>
</dbReference>
<dbReference type="Proteomes" id="UP001214094">
    <property type="component" value="Plasmid unnamedB"/>
</dbReference>
<dbReference type="SUPFAM" id="SSF55729">
    <property type="entry name" value="Acyl-CoA N-acyltransferases (Nat)"/>
    <property type="match status" value="1"/>
</dbReference>